<evidence type="ECO:0000256" key="2">
    <source>
        <dbReference type="ARBA" id="ARBA00023012"/>
    </source>
</evidence>
<evidence type="ECO:0000259" key="9">
    <source>
        <dbReference type="PROSITE" id="PS51755"/>
    </source>
</evidence>
<dbReference type="Gene3D" id="1.10.10.10">
    <property type="entry name" value="Winged helix-like DNA-binding domain superfamily/Winged helix DNA-binding domain"/>
    <property type="match status" value="1"/>
</dbReference>
<dbReference type="GO" id="GO:0005829">
    <property type="term" value="C:cytosol"/>
    <property type="evidence" value="ECO:0007669"/>
    <property type="project" value="TreeGrafter"/>
</dbReference>
<dbReference type="Pfam" id="PF00486">
    <property type="entry name" value="Trans_reg_C"/>
    <property type="match status" value="1"/>
</dbReference>
<dbReference type="PANTHER" id="PTHR48111">
    <property type="entry name" value="REGULATOR OF RPOS"/>
    <property type="match status" value="1"/>
</dbReference>
<keyword evidence="1 6" id="KW-0597">Phosphoprotein</keyword>
<dbReference type="Proteomes" id="UP000777784">
    <property type="component" value="Unassembled WGS sequence"/>
</dbReference>
<feature type="DNA-binding region" description="OmpR/PhoB-type" evidence="7">
    <location>
        <begin position="132"/>
        <end position="228"/>
    </location>
</feature>
<dbReference type="GO" id="GO:0032993">
    <property type="term" value="C:protein-DNA complex"/>
    <property type="evidence" value="ECO:0007669"/>
    <property type="project" value="TreeGrafter"/>
</dbReference>
<dbReference type="SMART" id="SM00448">
    <property type="entry name" value="REC"/>
    <property type="match status" value="1"/>
</dbReference>
<evidence type="ECO:0000256" key="4">
    <source>
        <dbReference type="ARBA" id="ARBA00023125"/>
    </source>
</evidence>
<gene>
    <name evidence="10" type="ORF">KJ970_20010</name>
</gene>
<feature type="domain" description="Response regulatory" evidence="8">
    <location>
        <begin position="5"/>
        <end position="121"/>
    </location>
</feature>
<dbReference type="EMBL" id="JAHJDP010000117">
    <property type="protein sequence ID" value="MBU2693208.1"/>
    <property type="molecule type" value="Genomic_DNA"/>
</dbReference>
<evidence type="ECO:0000256" key="1">
    <source>
        <dbReference type="ARBA" id="ARBA00022553"/>
    </source>
</evidence>
<dbReference type="FunFam" id="3.40.50.2300:FF:000001">
    <property type="entry name" value="DNA-binding response regulator PhoB"/>
    <property type="match status" value="1"/>
</dbReference>
<evidence type="ECO:0000313" key="10">
    <source>
        <dbReference type="EMBL" id="MBU2693208.1"/>
    </source>
</evidence>
<proteinExistence type="predicted"/>
<evidence type="ECO:0000313" key="11">
    <source>
        <dbReference type="Proteomes" id="UP000777784"/>
    </source>
</evidence>
<dbReference type="PROSITE" id="PS50110">
    <property type="entry name" value="RESPONSE_REGULATORY"/>
    <property type="match status" value="1"/>
</dbReference>
<comment type="caution">
    <text evidence="10">The sequence shown here is derived from an EMBL/GenBank/DDBJ whole genome shotgun (WGS) entry which is preliminary data.</text>
</comment>
<evidence type="ECO:0000259" key="8">
    <source>
        <dbReference type="PROSITE" id="PS50110"/>
    </source>
</evidence>
<dbReference type="InterPro" id="IPR011006">
    <property type="entry name" value="CheY-like_superfamily"/>
</dbReference>
<dbReference type="Gene3D" id="3.40.50.2300">
    <property type="match status" value="1"/>
</dbReference>
<dbReference type="SUPFAM" id="SSF52172">
    <property type="entry name" value="CheY-like"/>
    <property type="match status" value="1"/>
</dbReference>
<reference evidence="10" key="1">
    <citation type="submission" date="2021-05" db="EMBL/GenBank/DDBJ databases">
        <title>Energy efficiency and biological interactions define the core microbiome of deep oligotrophic groundwater.</title>
        <authorList>
            <person name="Mehrshad M."/>
            <person name="Lopez-Fernandez M."/>
            <person name="Bell E."/>
            <person name="Bernier-Latmani R."/>
            <person name="Bertilsson S."/>
            <person name="Dopson M."/>
        </authorList>
    </citation>
    <scope>NUCLEOTIDE SEQUENCE</scope>
    <source>
        <strain evidence="10">Modern_marine.mb.64</strain>
    </source>
</reference>
<evidence type="ECO:0000256" key="3">
    <source>
        <dbReference type="ARBA" id="ARBA00023015"/>
    </source>
</evidence>
<dbReference type="PANTHER" id="PTHR48111:SF1">
    <property type="entry name" value="TWO-COMPONENT RESPONSE REGULATOR ORR33"/>
    <property type="match status" value="1"/>
</dbReference>
<feature type="modified residue" description="4-aspartylphosphate" evidence="6">
    <location>
        <position position="54"/>
    </location>
</feature>
<dbReference type="InterPro" id="IPR016032">
    <property type="entry name" value="Sig_transdc_resp-reg_C-effctor"/>
</dbReference>
<dbReference type="InterPro" id="IPR036388">
    <property type="entry name" value="WH-like_DNA-bd_sf"/>
</dbReference>
<dbReference type="SUPFAM" id="SSF46894">
    <property type="entry name" value="C-terminal effector domain of the bipartite response regulators"/>
    <property type="match status" value="1"/>
</dbReference>
<dbReference type="SMART" id="SM00862">
    <property type="entry name" value="Trans_reg_C"/>
    <property type="match status" value="1"/>
</dbReference>
<feature type="domain" description="OmpR/PhoB-type" evidence="9">
    <location>
        <begin position="132"/>
        <end position="228"/>
    </location>
</feature>
<dbReference type="GO" id="GO:0000976">
    <property type="term" value="F:transcription cis-regulatory region binding"/>
    <property type="evidence" value="ECO:0007669"/>
    <property type="project" value="TreeGrafter"/>
</dbReference>
<evidence type="ECO:0000256" key="6">
    <source>
        <dbReference type="PROSITE-ProRule" id="PRU00169"/>
    </source>
</evidence>
<name>A0A948S0Q7_UNCEI</name>
<dbReference type="InterPro" id="IPR001867">
    <property type="entry name" value="OmpR/PhoB-type_DNA-bd"/>
</dbReference>
<dbReference type="InterPro" id="IPR001789">
    <property type="entry name" value="Sig_transdc_resp-reg_receiver"/>
</dbReference>
<keyword evidence="5" id="KW-0804">Transcription</keyword>
<dbReference type="GO" id="GO:0006355">
    <property type="term" value="P:regulation of DNA-templated transcription"/>
    <property type="evidence" value="ECO:0007669"/>
    <property type="project" value="InterPro"/>
</dbReference>
<dbReference type="PROSITE" id="PS51755">
    <property type="entry name" value="OMPR_PHOB"/>
    <property type="match status" value="1"/>
</dbReference>
<dbReference type="AlphaFoldDB" id="A0A948S0Q7"/>
<dbReference type="InterPro" id="IPR039420">
    <property type="entry name" value="WalR-like"/>
</dbReference>
<dbReference type="GO" id="GO:0000156">
    <property type="term" value="F:phosphorelay response regulator activity"/>
    <property type="evidence" value="ECO:0007669"/>
    <property type="project" value="TreeGrafter"/>
</dbReference>
<keyword evidence="3" id="KW-0805">Transcription regulation</keyword>
<keyword evidence="2" id="KW-0902">Two-component regulatory system</keyword>
<evidence type="ECO:0000256" key="7">
    <source>
        <dbReference type="PROSITE-ProRule" id="PRU01091"/>
    </source>
</evidence>
<organism evidence="10 11">
    <name type="scientific">Eiseniibacteriota bacterium</name>
    <dbReference type="NCBI Taxonomy" id="2212470"/>
    <lineage>
        <taxon>Bacteria</taxon>
        <taxon>Candidatus Eiseniibacteriota</taxon>
    </lineage>
</organism>
<sequence>MTGYHIVLVEDDEDIQQLVEYNLLKEGFTVDCAGDGKEGLSLVLSENPDLLVLDLMLPGLHGLEVCRSLKKDPATAAIPIIILTAKGEESDILAGFTAGADDYVTKPFSPKVLLARIKAVLGRKSQVASSIDGRIRLHDLIIDAGRHEVSVGDQAVKLTFSEFKLLQLLASRPGWVFSRFQIVQAIHGMDYVVTDRAIDVQVAGLRKRLGEAGKIIETVRGVGYKLRD</sequence>
<dbReference type="Pfam" id="PF00072">
    <property type="entry name" value="Response_reg"/>
    <property type="match status" value="1"/>
</dbReference>
<dbReference type="CDD" id="cd00383">
    <property type="entry name" value="trans_reg_C"/>
    <property type="match status" value="1"/>
</dbReference>
<protein>
    <submittedName>
        <fullName evidence="10">Response regulator transcription factor</fullName>
    </submittedName>
</protein>
<keyword evidence="4 7" id="KW-0238">DNA-binding</keyword>
<evidence type="ECO:0000256" key="5">
    <source>
        <dbReference type="ARBA" id="ARBA00023163"/>
    </source>
</evidence>
<accession>A0A948S0Q7</accession>